<evidence type="ECO:0000313" key="2">
    <source>
        <dbReference type="EMBL" id="KAJ8873970.1"/>
    </source>
</evidence>
<dbReference type="Proteomes" id="UP001159363">
    <property type="component" value="Chromosome 9"/>
</dbReference>
<dbReference type="EMBL" id="JARBHB010000010">
    <property type="protein sequence ID" value="KAJ8873970.1"/>
    <property type="molecule type" value="Genomic_DNA"/>
</dbReference>
<proteinExistence type="predicted"/>
<organism evidence="2 3">
    <name type="scientific">Dryococelus australis</name>
    <dbReference type="NCBI Taxonomy" id="614101"/>
    <lineage>
        <taxon>Eukaryota</taxon>
        <taxon>Metazoa</taxon>
        <taxon>Ecdysozoa</taxon>
        <taxon>Arthropoda</taxon>
        <taxon>Hexapoda</taxon>
        <taxon>Insecta</taxon>
        <taxon>Pterygota</taxon>
        <taxon>Neoptera</taxon>
        <taxon>Polyneoptera</taxon>
        <taxon>Phasmatodea</taxon>
        <taxon>Verophasmatodea</taxon>
        <taxon>Anareolatae</taxon>
        <taxon>Phasmatidae</taxon>
        <taxon>Eurycanthinae</taxon>
        <taxon>Dryococelus</taxon>
    </lineage>
</organism>
<comment type="caution">
    <text evidence="2">The sequence shown here is derived from an EMBL/GenBank/DDBJ whole genome shotgun (WGS) entry which is preliminary data.</text>
</comment>
<feature type="non-terminal residue" evidence="2">
    <location>
        <position position="79"/>
    </location>
</feature>
<feature type="compositionally biased region" description="Polar residues" evidence="1">
    <location>
        <begin position="1"/>
        <end position="15"/>
    </location>
</feature>
<feature type="compositionally biased region" description="Basic and acidic residues" evidence="1">
    <location>
        <begin position="16"/>
        <end position="29"/>
    </location>
</feature>
<evidence type="ECO:0000313" key="3">
    <source>
        <dbReference type="Proteomes" id="UP001159363"/>
    </source>
</evidence>
<keyword evidence="3" id="KW-1185">Reference proteome</keyword>
<accession>A0ABQ9GPK0</accession>
<name>A0ABQ9GPK0_9NEOP</name>
<sequence length="79" mass="8975">MHESASVRNAMSTNTVERHESSEQDTELRKSRLRNIATGIVARENDAVNCYDAEKVILTIREKQDDTSISIVSLRKNNQ</sequence>
<gene>
    <name evidence="2" type="ORF">PR048_024810</name>
</gene>
<feature type="region of interest" description="Disordered" evidence="1">
    <location>
        <begin position="1"/>
        <end position="29"/>
    </location>
</feature>
<protein>
    <submittedName>
        <fullName evidence="2">Uncharacterized protein</fullName>
    </submittedName>
</protein>
<reference evidence="2 3" key="1">
    <citation type="submission" date="2023-02" db="EMBL/GenBank/DDBJ databases">
        <title>LHISI_Scaffold_Assembly.</title>
        <authorList>
            <person name="Stuart O.P."/>
            <person name="Cleave R."/>
            <person name="Magrath M.J.L."/>
            <person name="Mikheyev A.S."/>
        </authorList>
    </citation>
    <scope>NUCLEOTIDE SEQUENCE [LARGE SCALE GENOMIC DNA]</scope>
    <source>
        <strain evidence="2">Daus_M_001</strain>
        <tissue evidence="2">Leg muscle</tissue>
    </source>
</reference>
<evidence type="ECO:0000256" key="1">
    <source>
        <dbReference type="SAM" id="MobiDB-lite"/>
    </source>
</evidence>